<proteinExistence type="predicted"/>
<dbReference type="AlphaFoldDB" id="A0A538U3R7"/>
<dbReference type="InterPro" id="IPR015797">
    <property type="entry name" value="NUDIX_hydrolase-like_dom_sf"/>
</dbReference>
<protein>
    <recommendedName>
        <fullName evidence="3">NUDIX domain-containing protein</fullName>
    </recommendedName>
</protein>
<accession>A0A538U3R7</accession>
<gene>
    <name evidence="1" type="ORF">E6K80_08185</name>
</gene>
<evidence type="ECO:0008006" key="3">
    <source>
        <dbReference type="Google" id="ProtNLM"/>
    </source>
</evidence>
<name>A0A538U3R7_UNCEI</name>
<dbReference type="Proteomes" id="UP000319836">
    <property type="component" value="Unassembled WGS sequence"/>
</dbReference>
<dbReference type="SUPFAM" id="SSF55811">
    <property type="entry name" value="Nudix"/>
    <property type="match status" value="1"/>
</dbReference>
<evidence type="ECO:0000313" key="2">
    <source>
        <dbReference type="Proteomes" id="UP000319836"/>
    </source>
</evidence>
<reference evidence="1 2" key="1">
    <citation type="journal article" date="2019" name="Nat. Microbiol.">
        <title>Mediterranean grassland soil C-N compound turnover is dependent on rainfall and depth, and is mediated by genomically divergent microorganisms.</title>
        <authorList>
            <person name="Diamond S."/>
            <person name="Andeer P.F."/>
            <person name="Li Z."/>
            <person name="Crits-Christoph A."/>
            <person name="Burstein D."/>
            <person name="Anantharaman K."/>
            <person name="Lane K.R."/>
            <person name="Thomas B.C."/>
            <person name="Pan C."/>
            <person name="Northen T.R."/>
            <person name="Banfield J.F."/>
        </authorList>
    </citation>
    <scope>NUCLEOTIDE SEQUENCE [LARGE SCALE GENOMIC DNA]</scope>
    <source>
        <strain evidence="1">WS_10</strain>
    </source>
</reference>
<evidence type="ECO:0000313" key="1">
    <source>
        <dbReference type="EMBL" id="TMQ70537.1"/>
    </source>
</evidence>
<comment type="caution">
    <text evidence="1">The sequence shown here is derived from an EMBL/GenBank/DDBJ whole genome shotgun (WGS) entry which is preliminary data.</text>
</comment>
<dbReference type="EMBL" id="VBPA01000196">
    <property type="protein sequence ID" value="TMQ70537.1"/>
    <property type="molecule type" value="Genomic_DNA"/>
</dbReference>
<sequence length="168" mass="18580">MTIMTLKNGRFCARCGTRFAATRFPSPCQTCGTVEWNNPVPKVIGLVLHRNWLLLRATGEQVIDRLPATSLAENEHPYEALRRLVREDCGVEVQETKVVGFSPRLSPADGLPPPRPALDIFCYAAPVWSPVGTPHSRLGSIWLSLESVDPDAFQGEVRSFLMKHAASL</sequence>
<organism evidence="1 2">
    <name type="scientific">Eiseniibacteriota bacterium</name>
    <dbReference type="NCBI Taxonomy" id="2212470"/>
    <lineage>
        <taxon>Bacteria</taxon>
        <taxon>Candidatus Eiseniibacteriota</taxon>
    </lineage>
</organism>
<dbReference type="Gene3D" id="3.90.79.10">
    <property type="entry name" value="Nucleoside Triphosphate Pyrophosphohydrolase"/>
    <property type="match status" value="1"/>
</dbReference>